<comment type="similarity">
    <text evidence="2 6">Belongs to the peroxisomal membrane protein PXMP2/4 family.</text>
</comment>
<dbReference type="PANTHER" id="PTHR11266:SF17">
    <property type="entry name" value="PROTEIN MPV17"/>
    <property type="match status" value="1"/>
</dbReference>
<dbReference type="OrthoDB" id="430207at2759"/>
<proteinExistence type="inferred from homology"/>
<accession>A0A8J6C909</accession>
<dbReference type="GO" id="GO:0016020">
    <property type="term" value="C:membrane"/>
    <property type="evidence" value="ECO:0007669"/>
    <property type="project" value="UniProtKB-SubCell"/>
</dbReference>
<name>A0A8J6C909_DIALT</name>
<evidence type="ECO:0000256" key="6">
    <source>
        <dbReference type="RuleBase" id="RU363053"/>
    </source>
</evidence>
<dbReference type="Proteomes" id="UP000751190">
    <property type="component" value="Unassembled WGS sequence"/>
</dbReference>
<comment type="caution">
    <text evidence="8">The sequence shown here is derived from an EMBL/GenBank/DDBJ whole genome shotgun (WGS) entry which is preliminary data.</text>
</comment>
<protein>
    <recommendedName>
        <fullName evidence="10">Peroxisomal membrane protein MPV17</fullName>
    </recommendedName>
</protein>
<reference evidence="8" key="1">
    <citation type="submission" date="2021-05" db="EMBL/GenBank/DDBJ databases">
        <title>The genome of the haptophyte Pavlova lutheri (Diacronema luteri, Pavlovales) - a model for lipid biosynthesis in eukaryotic algae.</title>
        <authorList>
            <person name="Hulatt C.J."/>
            <person name="Posewitz M.C."/>
        </authorList>
    </citation>
    <scope>NUCLEOTIDE SEQUENCE</scope>
    <source>
        <strain evidence="8">NIVA-4/92</strain>
    </source>
</reference>
<evidence type="ECO:0000256" key="3">
    <source>
        <dbReference type="ARBA" id="ARBA00022692"/>
    </source>
</evidence>
<keyword evidence="7" id="KW-0732">Signal</keyword>
<evidence type="ECO:0000313" key="8">
    <source>
        <dbReference type="EMBL" id="KAG8465997.1"/>
    </source>
</evidence>
<dbReference type="OMA" id="YVAHREM"/>
<feature type="signal peptide" evidence="7">
    <location>
        <begin position="1"/>
        <end position="18"/>
    </location>
</feature>
<dbReference type="PANTHER" id="PTHR11266">
    <property type="entry name" value="PEROXISOMAL MEMBRANE PROTEIN 2, PXMP2 MPV17"/>
    <property type="match status" value="1"/>
</dbReference>
<dbReference type="AlphaFoldDB" id="A0A8J6C909"/>
<dbReference type="Pfam" id="PF04117">
    <property type="entry name" value="Mpv17_PMP22"/>
    <property type="match status" value="1"/>
</dbReference>
<comment type="subcellular location">
    <subcellularLocation>
        <location evidence="1">Membrane</location>
        <topology evidence="1">Multi-pass membrane protein</topology>
    </subcellularLocation>
</comment>
<evidence type="ECO:0000313" key="9">
    <source>
        <dbReference type="Proteomes" id="UP000751190"/>
    </source>
</evidence>
<evidence type="ECO:0000256" key="2">
    <source>
        <dbReference type="ARBA" id="ARBA00006824"/>
    </source>
</evidence>
<evidence type="ECO:0000256" key="5">
    <source>
        <dbReference type="ARBA" id="ARBA00023136"/>
    </source>
</evidence>
<gene>
    <name evidence="8" type="ORF">KFE25_005567</name>
</gene>
<evidence type="ECO:0000256" key="4">
    <source>
        <dbReference type="ARBA" id="ARBA00022989"/>
    </source>
</evidence>
<evidence type="ECO:0000256" key="7">
    <source>
        <dbReference type="SAM" id="SignalP"/>
    </source>
</evidence>
<dbReference type="GO" id="GO:0005737">
    <property type="term" value="C:cytoplasm"/>
    <property type="evidence" value="ECO:0007669"/>
    <property type="project" value="TreeGrafter"/>
</dbReference>
<organism evidence="8 9">
    <name type="scientific">Diacronema lutheri</name>
    <name type="common">Unicellular marine alga</name>
    <name type="synonym">Monochrysis lutheri</name>
    <dbReference type="NCBI Taxonomy" id="2081491"/>
    <lineage>
        <taxon>Eukaryota</taxon>
        <taxon>Haptista</taxon>
        <taxon>Haptophyta</taxon>
        <taxon>Pavlovophyceae</taxon>
        <taxon>Pavlovales</taxon>
        <taxon>Pavlovaceae</taxon>
        <taxon>Diacronema</taxon>
    </lineage>
</organism>
<keyword evidence="9" id="KW-1185">Reference proteome</keyword>
<keyword evidence="4" id="KW-1133">Transmembrane helix</keyword>
<evidence type="ECO:0008006" key="10">
    <source>
        <dbReference type="Google" id="ProtNLM"/>
    </source>
</evidence>
<sequence>MALRWRARLPLATSAATGFAVMAVGDGAVQVGLDGAIDAQRVAVSSTYNGLVYAPVMHVWWGKLDAWWPGRTAGAVVRKVLVNQIVITPFNSLCFISWSKLIGAAATGARGGERVDWLAVRAQTEAHLRAELPTLLATSCAFWPFAHACNFAFAPISLRIFFMSTCSVGWGGYLSYVSHRLSPSSS</sequence>
<dbReference type="EMBL" id="JAGTXO010000009">
    <property type="protein sequence ID" value="KAG8465997.1"/>
    <property type="molecule type" value="Genomic_DNA"/>
</dbReference>
<evidence type="ECO:0000256" key="1">
    <source>
        <dbReference type="ARBA" id="ARBA00004141"/>
    </source>
</evidence>
<feature type="chain" id="PRO_5035284864" description="Peroxisomal membrane protein MPV17" evidence="7">
    <location>
        <begin position="19"/>
        <end position="186"/>
    </location>
</feature>
<keyword evidence="3" id="KW-0812">Transmembrane</keyword>
<dbReference type="InterPro" id="IPR007248">
    <property type="entry name" value="Mpv17_PMP22"/>
</dbReference>
<keyword evidence="5" id="KW-0472">Membrane</keyword>